<evidence type="ECO:0000313" key="7">
    <source>
        <dbReference type="EMBL" id="OGF61550.1"/>
    </source>
</evidence>
<organism evidence="7 8">
    <name type="scientific">Candidatus Fischerbacteria bacterium RBG_13_37_8</name>
    <dbReference type="NCBI Taxonomy" id="1817863"/>
    <lineage>
        <taxon>Bacteria</taxon>
        <taxon>Candidatus Fischeribacteriota</taxon>
    </lineage>
</organism>
<evidence type="ECO:0000256" key="1">
    <source>
        <dbReference type="ARBA" id="ARBA00004141"/>
    </source>
</evidence>
<feature type="transmembrane region" description="Helical" evidence="5">
    <location>
        <begin position="193"/>
        <end position="213"/>
    </location>
</feature>
<evidence type="ECO:0000313" key="8">
    <source>
        <dbReference type="Proteomes" id="UP000178943"/>
    </source>
</evidence>
<dbReference type="InterPro" id="IPR007016">
    <property type="entry name" value="O-antigen_ligase-rel_domated"/>
</dbReference>
<accession>A0A1F5VDW8</accession>
<dbReference type="Proteomes" id="UP000178943">
    <property type="component" value="Unassembled WGS sequence"/>
</dbReference>
<feature type="transmembrane region" description="Helical" evidence="5">
    <location>
        <begin position="137"/>
        <end position="153"/>
    </location>
</feature>
<proteinExistence type="predicted"/>
<dbReference type="PANTHER" id="PTHR37422:SF13">
    <property type="entry name" value="LIPOPOLYSACCHARIDE BIOSYNTHESIS PROTEIN PA4999-RELATED"/>
    <property type="match status" value="1"/>
</dbReference>
<feature type="transmembrane region" description="Helical" evidence="5">
    <location>
        <begin position="433"/>
        <end position="449"/>
    </location>
</feature>
<keyword evidence="3 5" id="KW-1133">Transmembrane helix</keyword>
<feature type="transmembrane region" description="Helical" evidence="5">
    <location>
        <begin position="107"/>
        <end position="125"/>
    </location>
</feature>
<evidence type="ECO:0000256" key="3">
    <source>
        <dbReference type="ARBA" id="ARBA00022989"/>
    </source>
</evidence>
<feature type="transmembrane region" description="Helical" evidence="5">
    <location>
        <begin position="26"/>
        <end position="47"/>
    </location>
</feature>
<feature type="transmembrane region" description="Helical" evidence="5">
    <location>
        <begin position="406"/>
        <end position="427"/>
    </location>
</feature>
<feature type="transmembrane region" description="Helical" evidence="5">
    <location>
        <begin position="225"/>
        <end position="240"/>
    </location>
</feature>
<feature type="transmembrane region" description="Helical" evidence="5">
    <location>
        <begin position="246"/>
        <end position="261"/>
    </location>
</feature>
<feature type="domain" description="O-antigen ligase-related" evidence="6">
    <location>
        <begin position="234"/>
        <end position="383"/>
    </location>
</feature>
<feature type="transmembrane region" description="Helical" evidence="5">
    <location>
        <begin position="268"/>
        <end position="288"/>
    </location>
</feature>
<keyword evidence="2 5" id="KW-0812">Transmembrane</keyword>
<dbReference type="PANTHER" id="PTHR37422">
    <property type="entry name" value="TEICHURONIC ACID BIOSYNTHESIS PROTEIN TUAE"/>
    <property type="match status" value="1"/>
</dbReference>
<evidence type="ECO:0000259" key="6">
    <source>
        <dbReference type="Pfam" id="PF04932"/>
    </source>
</evidence>
<dbReference type="EMBL" id="MFGW01000193">
    <property type="protein sequence ID" value="OGF61550.1"/>
    <property type="molecule type" value="Genomic_DNA"/>
</dbReference>
<evidence type="ECO:0000256" key="5">
    <source>
        <dbReference type="SAM" id="Phobius"/>
    </source>
</evidence>
<comment type="subcellular location">
    <subcellularLocation>
        <location evidence="1">Membrane</location>
        <topology evidence="1">Multi-pass membrane protein</topology>
    </subcellularLocation>
</comment>
<protein>
    <recommendedName>
        <fullName evidence="6">O-antigen ligase-related domain-containing protein</fullName>
    </recommendedName>
</protein>
<dbReference type="AlphaFoldDB" id="A0A1F5VDW8"/>
<dbReference type="Pfam" id="PF04932">
    <property type="entry name" value="Wzy_C"/>
    <property type="match status" value="1"/>
</dbReference>
<evidence type="ECO:0000256" key="4">
    <source>
        <dbReference type="ARBA" id="ARBA00023136"/>
    </source>
</evidence>
<feature type="transmembrane region" description="Helical" evidence="5">
    <location>
        <begin position="160"/>
        <end position="181"/>
    </location>
</feature>
<dbReference type="InterPro" id="IPR051533">
    <property type="entry name" value="WaaL-like"/>
</dbReference>
<comment type="caution">
    <text evidence="7">The sequence shown here is derived from an EMBL/GenBank/DDBJ whole genome shotgun (WGS) entry which is preliminary data.</text>
</comment>
<sequence>MKLIAFLIMLALSCYLIKYLINTNEYIISIELLAVLTSIFLGIIIMTNKLDPKIFIWLLIVDMVWGNPITQITLWFPFLSINTIIAIIILCTAIYKKRLRLYFKEPLTYMLLIFYFYAISSILWMPEPTYTSDHFKIFSNVIFYFLVLTYFRNSKSIERGSVIIIIACTILALWGIIFTTSRDQISFSNRTSIQSLNAVYFAFSCWLALPFLLGKLHAYYTSRKKIILLFVGSILIYAVIGSRSRGVIIVLFFTLLVYLLLNRRKISAFKTITLFVTSVTILFIYLSAQNFSDLIEIFPDSFYDIFNPEARKLSGRQHFYYAAINMFKEKPLFGWGFQQFPEYWGSFTNVQVRDVIAMHRSSTHSVYLQTLAELGITGLLFYISLFIISYYNIYIALRFSIDIKNIELYSIALIAAMGITGFAIHSLIDNSGWYNRTFMFFMALSVILKKEALKMHKQR</sequence>
<dbReference type="GO" id="GO:0016020">
    <property type="term" value="C:membrane"/>
    <property type="evidence" value="ECO:0007669"/>
    <property type="project" value="UniProtKB-SubCell"/>
</dbReference>
<name>A0A1F5VDW8_9BACT</name>
<evidence type="ECO:0000256" key="2">
    <source>
        <dbReference type="ARBA" id="ARBA00022692"/>
    </source>
</evidence>
<feature type="transmembrane region" description="Helical" evidence="5">
    <location>
        <begin position="374"/>
        <end position="394"/>
    </location>
</feature>
<gene>
    <name evidence="7" type="ORF">A2Y62_01865</name>
</gene>
<reference evidence="7 8" key="1">
    <citation type="journal article" date="2016" name="Nat. Commun.">
        <title>Thousands of microbial genomes shed light on interconnected biogeochemical processes in an aquifer system.</title>
        <authorList>
            <person name="Anantharaman K."/>
            <person name="Brown C.T."/>
            <person name="Hug L.A."/>
            <person name="Sharon I."/>
            <person name="Castelle C.J."/>
            <person name="Probst A.J."/>
            <person name="Thomas B.C."/>
            <person name="Singh A."/>
            <person name="Wilkins M.J."/>
            <person name="Karaoz U."/>
            <person name="Brodie E.L."/>
            <person name="Williams K.H."/>
            <person name="Hubbard S.S."/>
            <person name="Banfield J.F."/>
        </authorList>
    </citation>
    <scope>NUCLEOTIDE SEQUENCE [LARGE SCALE GENOMIC DNA]</scope>
</reference>
<feature type="transmembrane region" description="Helical" evidence="5">
    <location>
        <begin position="76"/>
        <end position="95"/>
    </location>
</feature>
<dbReference type="STRING" id="1817863.A2Y62_01865"/>
<keyword evidence="4 5" id="KW-0472">Membrane</keyword>